<sequence length="38" mass="4639">MEESLGKEGFGVLWKFSKRKNYKKRIRFFSSIRYFGSM</sequence>
<dbReference type="PATRIC" id="fig|81408.3.peg.1922"/>
<proteinExistence type="predicted"/>
<organism evidence="1 2">
    <name type="scientific">Saccharococcus caldoxylosilyticus</name>
    <dbReference type="NCBI Taxonomy" id="81408"/>
    <lineage>
        <taxon>Bacteria</taxon>
        <taxon>Bacillati</taxon>
        <taxon>Bacillota</taxon>
        <taxon>Bacilli</taxon>
        <taxon>Bacillales</taxon>
        <taxon>Anoxybacillaceae</taxon>
        <taxon>Saccharococcus</taxon>
    </lineage>
</organism>
<reference evidence="1 2" key="1">
    <citation type="submission" date="2016-01" db="EMBL/GenBank/DDBJ databases">
        <title>Draft Genome Sequences of Seven Thermophilic Sporeformers Isolated from Foods.</title>
        <authorList>
            <person name="Berendsen E.M."/>
            <person name="Wells-Bennik M.H."/>
            <person name="Krawcyk A.O."/>
            <person name="De Jong A."/>
            <person name="Holsappel S."/>
            <person name="Eijlander R.T."/>
            <person name="Kuipers O.P."/>
        </authorList>
    </citation>
    <scope>NUCLEOTIDE SEQUENCE [LARGE SCALE GENOMIC DNA]</scope>
    <source>
        <strain evidence="1 2">B4119</strain>
    </source>
</reference>
<name>A0A150L4F4_9BACL</name>
<dbReference type="Proteomes" id="UP000075455">
    <property type="component" value="Unassembled WGS sequence"/>
</dbReference>
<accession>A0A150L4F4</accession>
<dbReference type="AlphaFoldDB" id="A0A150L4F4"/>
<evidence type="ECO:0000313" key="2">
    <source>
        <dbReference type="Proteomes" id="UP000075455"/>
    </source>
</evidence>
<dbReference type="EMBL" id="LQYS01000123">
    <property type="protein sequence ID" value="KYD06876.1"/>
    <property type="molecule type" value="Genomic_DNA"/>
</dbReference>
<evidence type="ECO:0000313" key="1">
    <source>
        <dbReference type="EMBL" id="KYD06876.1"/>
    </source>
</evidence>
<comment type="caution">
    <text evidence="1">The sequence shown here is derived from an EMBL/GenBank/DDBJ whole genome shotgun (WGS) entry which is preliminary data.</text>
</comment>
<dbReference type="STRING" id="81408.B4119_0661"/>
<gene>
    <name evidence="1" type="ORF">B4119_0661</name>
</gene>
<protein>
    <submittedName>
        <fullName evidence="1">Uncharacterized protein</fullName>
    </submittedName>
</protein>